<dbReference type="InterPro" id="IPR029052">
    <property type="entry name" value="Metallo-depent_PP-like"/>
</dbReference>
<protein>
    <recommendedName>
        <fullName evidence="2">PhoD-like phosphatase metallophosphatase domain-containing protein</fullName>
    </recommendedName>
</protein>
<dbReference type="EMBL" id="JABFUD020000003">
    <property type="protein sequence ID" value="KAI5082213.1"/>
    <property type="molecule type" value="Genomic_DNA"/>
</dbReference>
<keyword evidence="4" id="KW-1185">Reference proteome</keyword>
<proteinExistence type="predicted"/>
<feature type="transmembrane region" description="Helical" evidence="1">
    <location>
        <begin position="389"/>
        <end position="414"/>
    </location>
</feature>
<evidence type="ECO:0000259" key="2">
    <source>
        <dbReference type="Pfam" id="PF09423"/>
    </source>
</evidence>
<dbReference type="InterPro" id="IPR018946">
    <property type="entry name" value="PhoD-like_MPP"/>
</dbReference>
<keyword evidence="1" id="KW-0812">Transmembrane</keyword>
<evidence type="ECO:0000256" key="1">
    <source>
        <dbReference type="SAM" id="Phobius"/>
    </source>
</evidence>
<comment type="caution">
    <text evidence="3">The sequence shown here is derived from an EMBL/GenBank/DDBJ whole genome shotgun (WGS) entry which is preliminary data.</text>
</comment>
<evidence type="ECO:0000313" key="3">
    <source>
        <dbReference type="EMBL" id="KAI5082213.1"/>
    </source>
</evidence>
<sequence>MAARVFFGGADEEESAKQVEGRWPIWQAILDFDPQVFIWLGDNIYADMKRPARIVGKERTYGPWKNAPRFFPASINDMEHMYAQAKNKPGYAELRSRAKIIGTWDDHDYGLDDSGKELTVKNASQKLLLDFLDEAISSKRRIQEGVYASYTFGPRDKQVKVILLDTRYHRDPMFSNGDMLGERQWTWLEQQLRGNEAQITIIGSSIQVLPNFSATVQPLFTVESWSHFPNERERLFTLLADTHATGVLFISGDVHFCEVTRYDCGVSYPLYEFTSSGISHAVENAVAPHFSFLIRLAAWLTPSTLRVQSSNCRYKSCAYGKENFGTIEINWDAKPVSVIGQVRDVNGSYVAKEKILLADLRPHAPTNSDLESNERHCQLESELPWFSKYFLAMVTVGILSGVSVFCLVCLYFMGGWLKKTLKAKLA</sequence>
<dbReference type="Gene3D" id="3.60.21.70">
    <property type="entry name" value="PhoD-like phosphatase"/>
    <property type="match status" value="1"/>
</dbReference>
<feature type="domain" description="PhoD-like phosphatase metallophosphatase" evidence="2">
    <location>
        <begin position="20"/>
        <end position="281"/>
    </location>
</feature>
<accession>A0A9D4V9P2</accession>
<reference evidence="3" key="1">
    <citation type="submission" date="2021-01" db="EMBL/GenBank/DDBJ databases">
        <title>Adiantum capillus-veneris genome.</title>
        <authorList>
            <person name="Fang Y."/>
            <person name="Liao Q."/>
        </authorList>
    </citation>
    <scope>NUCLEOTIDE SEQUENCE</scope>
    <source>
        <strain evidence="3">H3</strain>
        <tissue evidence="3">Leaf</tissue>
    </source>
</reference>
<dbReference type="AlphaFoldDB" id="A0A9D4V9P2"/>
<keyword evidence="1" id="KW-1133">Transmembrane helix</keyword>
<dbReference type="InterPro" id="IPR038607">
    <property type="entry name" value="PhoD-like_sf"/>
</dbReference>
<keyword evidence="1" id="KW-0472">Membrane</keyword>
<evidence type="ECO:0000313" key="4">
    <source>
        <dbReference type="Proteomes" id="UP000886520"/>
    </source>
</evidence>
<name>A0A9D4V9P2_ADICA</name>
<organism evidence="3 4">
    <name type="scientific">Adiantum capillus-veneris</name>
    <name type="common">Maidenhair fern</name>
    <dbReference type="NCBI Taxonomy" id="13818"/>
    <lineage>
        <taxon>Eukaryota</taxon>
        <taxon>Viridiplantae</taxon>
        <taxon>Streptophyta</taxon>
        <taxon>Embryophyta</taxon>
        <taxon>Tracheophyta</taxon>
        <taxon>Polypodiopsida</taxon>
        <taxon>Polypodiidae</taxon>
        <taxon>Polypodiales</taxon>
        <taxon>Pteridineae</taxon>
        <taxon>Pteridaceae</taxon>
        <taxon>Vittarioideae</taxon>
        <taxon>Adiantum</taxon>
    </lineage>
</organism>
<dbReference type="CDD" id="cd07389">
    <property type="entry name" value="MPP_PhoD"/>
    <property type="match status" value="1"/>
</dbReference>
<dbReference type="PANTHER" id="PTHR33987:SF1">
    <property type="entry name" value="CALCINEURIN-LIKE METALLO-PHOSPHOESTERASE SUPERFAMILY PROTEIN"/>
    <property type="match status" value="1"/>
</dbReference>
<dbReference type="PANTHER" id="PTHR33987">
    <property type="entry name" value="CALCINEURIN-LIKE METALLO-PHOSPHOESTERASE SUPERFAMILY PROTEIN"/>
    <property type="match status" value="1"/>
</dbReference>
<dbReference type="Pfam" id="PF09423">
    <property type="entry name" value="PhoD"/>
    <property type="match status" value="1"/>
</dbReference>
<dbReference type="SUPFAM" id="SSF56300">
    <property type="entry name" value="Metallo-dependent phosphatases"/>
    <property type="match status" value="1"/>
</dbReference>
<gene>
    <name evidence="3" type="ORF">GOP47_0001956</name>
</gene>
<dbReference type="Proteomes" id="UP000886520">
    <property type="component" value="Chromosome 2"/>
</dbReference>
<dbReference type="OrthoDB" id="10266805at2759"/>